<proteinExistence type="inferred from homology"/>
<evidence type="ECO:0000256" key="6">
    <source>
        <dbReference type="ARBA" id="ARBA00023014"/>
    </source>
</evidence>
<dbReference type="EMBL" id="BAAAEU010000015">
    <property type="protein sequence ID" value="GAA0717536.1"/>
    <property type="molecule type" value="Genomic_DNA"/>
</dbReference>
<comment type="similarity">
    <text evidence="1">Belongs to the complex I 24 kDa subunit family.</text>
</comment>
<dbReference type="Proteomes" id="UP001501523">
    <property type="component" value="Unassembled WGS sequence"/>
</dbReference>
<keyword evidence="6" id="KW-0411">Iron-sulfur</keyword>
<dbReference type="RefSeq" id="WP_343791529.1">
    <property type="nucleotide sequence ID" value="NZ_BAAAEU010000015.1"/>
</dbReference>
<dbReference type="SUPFAM" id="SSF52833">
    <property type="entry name" value="Thioredoxin-like"/>
    <property type="match status" value="1"/>
</dbReference>
<dbReference type="PIRSF" id="PIRSF000216">
    <property type="entry name" value="NADH_DH_24kDa"/>
    <property type="match status" value="1"/>
</dbReference>
<dbReference type="PANTHER" id="PTHR43342">
    <property type="entry name" value="NADH-QUINONE OXIDOREDUCTASE, E SUBUNIT"/>
    <property type="match status" value="1"/>
</dbReference>
<comment type="caution">
    <text evidence="10">The sequence shown here is derived from an EMBL/GenBank/DDBJ whole genome shotgun (WGS) entry which is preliminary data.</text>
</comment>
<keyword evidence="4" id="KW-0479">Metal-binding</keyword>
<evidence type="ECO:0000256" key="2">
    <source>
        <dbReference type="ARBA" id="ARBA00019898"/>
    </source>
</evidence>
<evidence type="ECO:0000256" key="1">
    <source>
        <dbReference type="ARBA" id="ARBA00010643"/>
    </source>
</evidence>
<protein>
    <recommendedName>
        <fullName evidence="2">NADH-quinone oxidoreductase subunit E</fullName>
    </recommendedName>
    <alternativeName>
        <fullName evidence="7">NADH dehydrogenase I subunit E</fullName>
    </alternativeName>
    <alternativeName>
        <fullName evidence="8">NDH-1 subunit E</fullName>
    </alternativeName>
</protein>
<reference evidence="11" key="1">
    <citation type="journal article" date="2019" name="Int. J. Syst. Evol. Microbiol.">
        <title>The Global Catalogue of Microorganisms (GCM) 10K type strain sequencing project: providing services to taxonomists for standard genome sequencing and annotation.</title>
        <authorList>
            <consortium name="The Broad Institute Genomics Platform"/>
            <consortium name="The Broad Institute Genome Sequencing Center for Infectious Disease"/>
            <person name="Wu L."/>
            <person name="Ma J."/>
        </authorList>
    </citation>
    <scope>NUCLEOTIDE SEQUENCE [LARGE SCALE GENOMIC DNA]</scope>
    <source>
        <strain evidence="11">JCM 15421</strain>
    </source>
</reference>
<evidence type="ECO:0000256" key="7">
    <source>
        <dbReference type="ARBA" id="ARBA00031580"/>
    </source>
</evidence>
<dbReference type="NCBIfam" id="NF004638">
    <property type="entry name" value="PRK05988.1"/>
    <property type="match status" value="1"/>
</dbReference>
<dbReference type="InterPro" id="IPR036249">
    <property type="entry name" value="Thioredoxin-like_sf"/>
</dbReference>
<dbReference type="PANTHER" id="PTHR43342:SF1">
    <property type="entry name" value="BIFURCATING [FEFE] HYDROGENASE GAMMA SUBUNIT"/>
    <property type="match status" value="1"/>
</dbReference>
<dbReference type="CDD" id="cd03081">
    <property type="entry name" value="TRX_Fd_NuoE_FDH_gamma"/>
    <property type="match status" value="1"/>
</dbReference>
<organism evidence="10 11">
    <name type="scientific">Dokdonella soli</name>
    <dbReference type="NCBI Taxonomy" id="529810"/>
    <lineage>
        <taxon>Bacteria</taxon>
        <taxon>Pseudomonadati</taxon>
        <taxon>Pseudomonadota</taxon>
        <taxon>Gammaproteobacteria</taxon>
        <taxon>Lysobacterales</taxon>
        <taxon>Rhodanobacteraceae</taxon>
        <taxon>Dokdonella</taxon>
    </lineage>
</organism>
<dbReference type="InterPro" id="IPR028431">
    <property type="entry name" value="NADP_DH_HndA-like"/>
</dbReference>
<keyword evidence="3" id="KW-0001">2Fe-2S</keyword>
<evidence type="ECO:0000313" key="10">
    <source>
        <dbReference type="EMBL" id="GAA0717536.1"/>
    </source>
</evidence>
<dbReference type="Gene3D" id="1.10.10.1590">
    <property type="entry name" value="NADH-quinone oxidoreductase subunit E"/>
    <property type="match status" value="1"/>
</dbReference>
<evidence type="ECO:0000313" key="11">
    <source>
        <dbReference type="Proteomes" id="UP001501523"/>
    </source>
</evidence>
<gene>
    <name evidence="10" type="ORF">GCM10009105_24630</name>
</gene>
<dbReference type="Pfam" id="PF01257">
    <property type="entry name" value="2Fe-2S_thioredx"/>
    <property type="match status" value="1"/>
</dbReference>
<evidence type="ECO:0000256" key="9">
    <source>
        <dbReference type="ARBA" id="ARBA00034078"/>
    </source>
</evidence>
<keyword evidence="11" id="KW-1185">Reference proteome</keyword>
<evidence type="ECO:0000256" key="4">
    <source>
        <dbReference type="ARBA" id="ARBA00022723"/>
    </source>
</evidence>
<dbReference type="InterPro" id="IPR041921">
    <property type="entry name" value="NuoE_N"/>
</dbReference>
<evidence type="ECO:0000256" key="8">
    <source>
        <dbReference type="ARBA" id="ARBA00032788"/>
    </source>
</evidence>
<keyword evidence="5" id="KW-0408">Iron</keyword>
<dbReference type="Gene3D" id="3.40.30.10">
    <property type="entry name" value="Glutaredoxin"/>
    <property type="match status" value="1"/>
</dbReference>
<evidence type="ECO:0000256" key="3">
    <source>
        <dbReference type="ARBA" id="ARBA00022714"/>
    </source>
</evidence>
<evidence type="ECO:0000256" key="5">
    <source>
        <dbReference type="ARBA" id="ARBA00023004"/>
    </source>
</evidence>
<comment type="cofactor">
    <cofactor evidence="9">
        <name>[2Fe-2S] cluster</name>
        <dbReference type="ChEBI" id="CHEBI:190135"/>
    </cofactor>
</comment>
<name>A0ABP3TXA9_9GAMM</name>
<accession>A0ABP3TXA9</accession>
<sequence length="173" mass="18644">MKRAIANPQARPGANLPPAQLAAVRRAIDTHCERPGALLPILHAVQDALGYIPPGALPLLAHELNITRAEVHGVVSFYHHFRSTPPGRHIVRLCRAEACQALGARSLERHAKQVLGIDFHETTRDGAITLEPVYCLGNCGCGPSVLVDADELHARVTPDAFDALARRAREVAA</sequence>
<dbReference type="InterPro" id="IPR002023">
    <property type="entry name" value="NuoE-like"/>
</dbReference>